<comment type="subcellular location">
    <subcellularLocation>
        <location evidence="2">Cytoplasm</location>
    </subcellularLocation>
    <subcellularLocation>
        <location evidence="1">Nucleus</location>
    </subcellularLocation>
</comment>
<dbReference type="PANTHER" id="PTHR13339">
    <property type="entry name" value="COP9 SIGNALOSOME COMPLEX SUBUNIT 8"/>
    <property type="match status" value="1"/>
</dbReference>
<keyword evidence="5" id="KW-0539">Nucleus</keyword>
<keyword evidence="4" id="KW-0736">Signalosome</keyword>
<organism evidence="7 8">
    <name type="scientific">Cotesia congregata</name>
    <name type="common">Parasitoid wasp</name>
    <name type="synonym">Apanteles congregatus</name>
    <dbReference type="NCBI Taxonomy" id="51543"/>
    <lineage>
        <taxon>Eukaryota</taxon>
        <taxon>Metazoa</taxon>
        <taxon>Ecdysozoa</taxon>
        <taxon>Arthropoda</taxon>
        <taxon>Hexapoda</taxon>
        <taxon>Insecta</taxon>
        <taxon>Pterygota</taxon>
        <taxon>Neoptera</taxon>
        <taxon>Endopterygota</taxon>
        <taxon>Hymenoptera</taxon>
        <taxon>Apocrita</taxon>
        <taxon>Ichneumonoidea</taxon>
        <taxon>Braconidae</taxon>
        <taxon>Microgastrinae</taxon>
        <taxon>Cotesia</taxon>
    </lineage>
</organism>
<sequence>MVLNEVETLVYELEKSELEAPNGCASPQTYAQLLAVYLYQNDLCNAKYLWKRIPASIKNNKTELQQIWIVGQRMWQRDWPAVHTALDIEWTDEVSGIMLALKENVRERAMSLISEAYSSVNLTLLASMTGLSLEQAKLSASERGWILDDTTVRPCKVDKEQTPVQASLTESQLNKLTQFVSFLEN</sequence>
<reference evidence="7" key="1">
    <citation type="submission" date="2021-04" db="EMBL/GenBank/DDBJ databases">
        <authorList>
            <person name="Chebbi M.A.C M."/>
        </authorList>
    </citation>
    <scope>NUCLEOTIDE SEQUENCE</scope>
</reference>
<proteinExistence type="predicted"/>
<evidence type="ECO:0000256" key="4">
    <source>
        <dbReference type="ARBA" id="ARBA00022790"/>
    </source>
</evidence>
<protein>
    <submittedName>
        <fullName evidence="7">Similar to cops8: COP9 signalosome complex subunit 8 (Danio rerio)</fullName>
    </submittedName>
</protein>
<dbReference type="GO" id="GO:0010387">
    <property type="term" value="P:COP9 signalosome assembly"/>
    <property type="evidence" value="ECO:0007669"/>
    <property type="project" value="InterPro"/>
</dbReference>
<evidence type="ECO:0000313" key="8">
    <source>
        <dbReference type="Proteomes" id="UP000786811"/>
    </source>
</evidence>
<keyword evidence="3" id="KW-0963">Cytoplasm</keyword>
<name>A0A8J2HE25_COTCN</name>
<dbReference type="Pfam" id="PF10075">
    <property type="entry name" value="CSN8_PSD8_EIF3K"/>
    <property type="match status" value="1"/>
</dbReference>
<dbReference type="InterPro" id="IPR033464">
    <property type="entry name" value="CSN8_PSD8_EIF3K"/>
</dbReference>
<keyword evidence="8" id="KW-1185">Reference proteome</keyword>
<evidence type="ECO:0000256" key="3">
    <source>
        <dbReference type="ARBA" id="ARBA00022490"/>
    </source>
</evidence>
<dbReference type="GO" id="GO:0008180">
    <property type="term" value="C:COP9 signalosome"/>
    <property type="evidence" value="ECO:0007669"/>
    <property type="project" value="UniProtKB-KW"/>
</dbReference>
<dbReference type="AlphaFoldDB" id="A0A8J2HE25"/>
<dbReference type="PANTHER" id="PTHR13339:SF0">
    <property type="entry name" value="COP9 SIGNALOSOME COMPLEX SUBUNIT 8"/>
    <property type="match status" value="1"/>
</dbReference>
<evidence type="ECO:0000256" key="2">
    <source>
        <dbReference type="ARBA" id="ARBA00004496"/>
    </source>
</evidence>
<gene>
    <name evidence="7" type="ORF">HICCMSTLAB_LOCUS7942</name>
</gene>
<accession>A0A8J2HE25</accession>
<dbReference type="Proteomes" id="UP000786811">
    <property type="component" value="Unassembled WGS sequence"/>
</dbReference>
<comment type="caution">
    <text evidence="7">The sequence shown here is derived from an EMBL/GenBank/DDBJ whole genome shotgun (WGS) entry which is preliminary data.</text>
</comment>
<evidence type="ECO:0000256" key="1">
    <source>
        <dbReference type="ARBA" id="ARBA00004123"/>
    </source>
</evidence>
<dbReference type="EMBL" id="CAJNRD030001121">
    <property type="protein sequence ID" value="CAG5095906.1"/>
    <property type="molecule type" value="Genomic_DNA"/>
</dbReference>
<dbReference type="GO" id="GO:0000338">
    <property type="term" value="P:protein deneddylation"/>
    <property type="evidence" value="ECO:0007669"/>
    <property type="project" value="InterPro"/>
</dbReference>
<dbReference type="OrthoDB" id="5351233at2759"/>
<evidence type="ECO:0000259" key="6">
    <source>
        <dbReference type="Pfam" id="PF10075"/>
    </source>
</evidence>
<feature type="domain" description="CSN8/PSMD8/EIF3K" evidence="6">
    <location>
        <begin position="27"/>
        <end position="161"/>
    </location>
</feature>
<dbReference type="Gene3D" id="1.25.40.990">
    <property type="match status" value="1"/>
</dbReference>
<dbReference type="GO" id="GO:0005737">
    <property type="term" value="C:cytoplasm"/>
    <property type="evidence" value="ECO:0007669"/>
    <property type="project" value="UniProtKB-SubCell"/>
</dbReference>
<evidence type="ECO:0000313" key="7">
    <source>
        <dbReference type="EMBL" id="CAG5095906.1"/>
    </source>
</evidence>
<evidence type="ECO:0000256" key="5">
    <source>
        <dbReference type="ARBA" id="ARBA00023242"/>
    </source>
</evidence>
<dbReference type="InterPro" id="IPR033205">
    <property type="entry name" value="COP9_CSN8"/>
</dbReference>